<dbReference type="Proteomes" id="UP000234525">
    <property type="component" value="Unassembled WGS sequence"/>
</dbReference>
<evidence type="ECO:0000259" key="3">
    <source>
        <dbReference type="Pfam" id="PF08267"/>
    </source>
</evidence>
<dbReference type="GO" id="GO:0008270">
    <property type="term" value="F:zinc ion binding"/>
    <property type="evidence" value="ECO:0007669"/>
    <property type="project" value="InterPro"/>
</dbReference>
<reference evidence="4" key="1">
    <citation type="submission" date="2017-03" db="EMBL/GenBank/DDBJ databases">
        <authorList>
            <person name="Monnet C."/>
        </authorList>
    </citation>
    <scope>NUCLEOTIDE SEQUENCE [LARGE SCALE GENOMIC DNA]</scope>
    <source>
        <strain evidence="4">ATCC 9175</strain>
    </source>
</reference>
<keyword evidence="4" id="KW-0489">Methyltransferase</keyword>
<dbReference type="AlphaFoldDB" id="A0A2H1KHI8"/>
<dbReference type="Pfam" id="PF08267">
    <property type="entry name" value="Meth_synt_1"/>
    <property type="match status" value="1"/>
</dbReference>
<dbReference type="SUPFAM" id="SSF51726">
    <property type="entry name" value="UROD/MetE-like"/>
    <property type="match status" value="1"/>
</dbReference>
<dbReference type="InterPro" id="IPR013215">
    <property type="entry name" value="Cbl-indep_Met_Synth_N"/>
</dbReference>
<protein>
    <submittedName>
        <fullName evidence="4">Methionine synthase (B12-independent)</fullName>
        <ecNumber evidence="4">2.1.1.14</ecNumber>
    </submittedName>
</protein>
<feature type="domain" description="Cobalamin-independent methionine synthase MetE N-terminal" evidence="3">
    <location>
        <begin position="25"/>
        <end position="327"/>
    </location>
</feature>
<organism evidence="4 5">
    <name type="scientific">Brevibacterium aurantiacum</name>
    <dbReference type="NCBI Taxonomy" id="273384"/>
    <lineage>
        <taxon>Bacteria</taxon>
        <taxon>Bacillati</taxon>
        <taxon>Actinomycetota</taxon>
        <taxon>Actinomycetes</taxon>
        <taxon>Micrococcales</taxon>
        <taxon>Brevibacteriaceae</taxon>
        <taxon>Brevibacterium</taxon>
    </lineage>
</organism>
<feature type="region of interest" description="Disordered" evidence="2">
    <location>
        <begin position="383"/>
        <end position="402"/>
    </location>
</feature>
<dbReference type="GO" id="GO:0008652">
    <property type="term" value="P:amino acid biosynthetic process"/>
    <property type="evidence" value="ECO:0007669"/>
    <property type="project" value="InterPro"/>
</dbReference>
<proteinExistence type="predicted"/>
<dbReference type="EC" id="2.1.1.14" evidence="4"/>
<dbReference type="Gene3D" id="3.20.20.210">
    <property type="match status" value="1"/>
</dbReference>
<dbReference type="GO" id="GO:0003871">
    <property type="term" value="F:5-methyltetrahydropteroyltriglutamate-homocysteine S-methyltransferase activity"/>
    <property type="evidence" value="ECO:0007669"/>
    <property type="project" value="UniProtKB-EC"/>
</dbReference>
<keyword evidence="5" id="KW-1185">Reference proteome</keyword>
<evidence type="ECO:0000313" key="5">
    <source>
        <dbReference type="Proteomes" id="UP000234525"/>
    </source>
</evidence>
<dbReference type="EMBL" id="FXZB01000035">
    <property type="protein sequence ID" value="SMX99221.1"/>
    <property type="molecule type" value="Genomic_DNA"/>
</dbReference>
<evidence type="ECO:0000313" key="4">
    <source>
        <dbReference type="EMBL" id="SMX99221.1"/>
    </source>
</evidence>
<keyword evidence="4" id="KW-0808">Transferase</keyword>
<name>A0A2H1KHI8_BREAU</name>
<keyword evidence="1" id="KW-0677">Repeat</keyword>
<comment type="caution">
    <text evidence="4">The sequence shown here is derived from an EMBL/GenBank/DDBJ whole genome shotgun (WGS) entry which is preliminary data.</text>
</comment>
<gene>
    <name evidence="4" type="ORF">BAUR9175_03506</name>
</gene>
<evidence type="ECO:0000256" key="2">
    <source>
        <dbReference type="SAM" id="MobiDB-lite"/>
    </source>
</evidence>
<dbReference type="InterPro" id="IPR038071">
    <property type="entry name" value="UROD/MetE-like_sf"/>
</dbReference>
<accession>A0A2H1KHI8</accession>
<dbReference type="PANTHER" id="PTHR30519">
    <property type="entry name" value="5-METHYLTETRAHYDROPTEROYLTRIGLUTAMATE--HOMOCYSTEINE METHYLTRANSFERASE"/>
    <property type="match status" value="1"/>
</dbReference>
<sequence length="471" mass="50166">MVSPPPSPTRTRRQYGGMLSTFPTATITGYTHLGPNCEQTKALKDYWAGRLDAEAFSQSMHSLRLNTYSHLRVLGLDEDYSIPASYTHYDHVLDTALSVGLVASEPTGTDFDVDEYFAAARGMGQQVPFAPELEDSTRFRARPQHLLSLVAEAKAAGHTIRPVLIGPVTLLALAQTSPGTGTSAFERLDELTTAYVDVISILAAAGVDWVQLDEPALTTDVDEHSDTELAEAASRAYATLSRANTRPQIFVTAPHGSLRGGLPALAHSGIDALGVDVSAATRAIDPDYIVRIAAETPASVHLVAGVIDARSVLADDLPTSLSVLQCLGRESLSVSTSTSLLLIPQPVSPDADLPAADSARACPAEEDVAEAKVAEVKALAKAHASSRVSRPHRPLRETGDPQQLVASHTVFRLGGQTMPVRLHKSSDGISVGSSQDLALIDRRGDAVAEEAFVLRQHGGDVSTRLSRRRNL</sequence>
<dbReference type="GO" id="GO:0032259">
    <property type="term" value="P:methylation"/>
    <property type="evidence" value="ECO:0007669"/>
    <property type="project" value="UniProtKB-KW"/>
</dbReference>
<evidence type="ECO:0000256" key="1">
    <source>
        <dbReference type="ARBA" id="ARBA00022737"/>
    </source>
</evidence>